<proteinExistence type="predicted"/>
<keyword evidence="2" id="KW-1185">Reference proteome</keyword>
<reference evidence="1 2" key="1">
    <citation type="submission" date="2020-02" db="EMBL/GenBank/DDBJ databases">
        <authorList>
            <person name="Li D."/>
            <person name="Pan L."/>
            <person name="Qin W."/>
            <person name="Xu L."/>
            <person name="Lin W."/>
            <person name="Yang J."/>
            <person name="Hong B."/>
            <person name="Xu B."/>
        </authorList>
    </citation>
    <scope>NUCLEOTIDE SEQUENCE [LARGE SCALE GENOMIC DNA]</scope>
</reference>
<dbReference type="GeneID" id="79578083"/>
<name>A0A7D5FJ79_9CAUD</name>
<dbReference type="EMBL" id="MT135176">
    <property type="protein sequence ID" value="QLF80271.1"/>
    <property type="molecule type" value="Genomic_DNA"/>
</dbReference>
<evidence type="ECO:0000313" key="1">
    <source>
        <dbReference type="EMBL" id="QLF80271.1"/>
    </source>
</evidence>
<protein>
    <submittedName>
        <fullName evidence="1">RexA</fullName>
    </submittedName>
</protein>
<sequence>MKTGFYAAYQSKDKGKNKLSLGLRDFIQPLLEDSNNLKIGENYLYIHKIDDKTVLFTKTNDKSLVQKINKTKASVEDVKNSLADDESLGFPSFIFMDGDIIGFARTIYGPTPSDLTEFLIGKGMHIDAGAKIKIEPLMRGTSRGDVMKMNFIGRTTVKVEAKSMAFGDILKTLGAKDIEGELFDSIEIVIKPKFKRNIKKLTQDIVSNPNPQFSDISMRAKDEAGDILADHYLSEKGHLSASIEKVKNAEIAEEMGYSFLRMKASILSSLERQVGKINS</sequence>
<dbReference type="Proteomes" id="UP000509192">
    <property type="component" value="Segment"/>
</dbReference>
<evidence type="ECO:0000313" key="2">
    <source>
        <dbReference type="Proteomes" id="UP000509192"/>
    </source>
</evidence>
<organism evidence="1 2">
    <name type="scientific">Hafnia phage yong1</name>
    <dbReference type="NCBI Taxonomy" id="2719181"/>
    <lineage>
        <taxon>Viruses</taxon>
        <taxon>Duplodnaviria</taxon>
        <taxon>Heunggongvirae</taxon>
        <taxon>Uroviricota</taxon>
        <taxon>Caudoviricetes</taxon>
        <taxon>Hafyongvirus</taxon>
        <taxon>Hafyongvirus yong1</taxon>
    </lineage>
</organism>
<dbReference type="Pfam" id="PF15969">
    <property type="entry name" value="RexA"/>
    <property type="match status" value="1"/>
</dbReference>
<dbReference type="InterPro" id="IPR031894">
    <property type="entry name" value="RexA"/>
</dbReference>
<dbReference type="RefSeq" id="YP_010738099.1">
    <property type="nucleotide sequence ID" value="NC_073022.1"/>
</dbReference>
<accession>A0A7D5FJ79</accession>
<dbReference type="KEGG" id="vg:79578083"/>